<evidence type="ECO:0000313" key="3">
    <source>
        <dbReference type="Proteomes" id="UP001580928"/>
    </source>
</evidence>
<dbReference type="SUPFAM" id="SSF54427">
    <property type="entry name" value="NTF2-like"/>
    <property type="match status" value="1"/>
</dbReference>
<reference evidence="2 3" key="1">
    <citation type="submission" date="2024-04" db="EMBL/GenBank/DDBJ databases">
        <title>Albibacterium profundi sp. nov., isolated from sediment of the Challenger Deep of Mariana Trench.</title>
        <authorList>
            <person name="Wang Y."/>
        </authorList>
    </citation>
    <scope>NUCLEOTIDE SEQUENCE [LARGE SCALE GENOMIC DNA]</scope>
    <source>
        <strain evidence="2 3">RHL897</strain>
    </source>
</reference>
<keyword evidence="3" id="KW-1185">Reference proteome</keyword>
<organism evidence="2 3">
    <name type="scientific">Albibacterium profundi</name>
    <dbReference type="NCBI Taxonomy" id="3134906"/>
    <lineage>
        <taxon>Bacteria</taxon>
        <taxon>Pseudomonadati</taxon>
        <taxon>Bacteroidota</taxon>
        <taxon>Sphingobacteriia</taxon>
        <taxon>Sphingobacteriales</taxon>
        <taxon>Sphingobacteriaceae</taxon>
        <taxon>Albibacterium</taxon>
    </lineage>
</organism>
<name>A0ABV5CEB3_9SPHI</name>
<gene>
    <name evidence="2" type="ORF">WKR92_02630</name>
</gene>
<feature type="signal peptide" evidence="1">
    <location>
        <begin position="1"/>
        <end position="23"/>
    </location>
</feature>
<sequence>MKTLQIPFLIAFIFMYALVNVQAAPTATNPTTDKFNKYGLKATKTYTIDRFIEGVTSGDLKNLKNLLDDQFQQTVSYNGRSLTYNKSEFLEILKMSQNIVMNCTTTYTIVEECDDLSIVKVSMNFPTFVKTSYVTMKPNKDDVWKITNVSTVYGAEA</sequence>
<comment type="caution">
    <text evidence="2">The sequence shown here is derived from an EMBL/GenBank/DDBJ whole genome shotgun (WGS) entry which is preliminary data.</text>
</comment>
<dbReference type="Gene3D" id="3.10.450.50">
    <property type="match status" value="1"/>
</dbReference>
<accession>A0ABV5CEB3</accession>
<dbReference type="RefSeq" id="WP_375556284.1">
    <property type="nucleotide sequence ID" value="NZ_JBBVGT010000002.1"/>
</dbReference>
<evidence type="ECO:0008006" key="4">
    <source>
        <dbReference type="Google" id="ProtNLM"/>
    </source>
</evidence>
<evidence type="ECO:0000313" key="2">
    <source>
        <dbReference type="EMBL" id="MFB5944722.1"/>
    </source>
</evidence>
<dbReference type="Proteomes" id="UP001580928">
    <property type="component" value="Unassembled WGS sequence"/>
</dbReference>
<dbReference type="EMBL" id="JBBVGT010000002">
    <property type="protein sequence ID" value="MFB5944722.1"/>
    <property type="molecule type" value="Genomic_DNA"/>
</dbReference>
<protein>
    <recommendedName>
        <fullName evidence="4">Lumazine-binding</fullName>
    </recommendedName>
</protein>
<keyword evidence="1" id="KW-0732">Signal</keyword>
<proteinExistence type="predicted"/>
<dbReference type="InterPro" id="IPR032710">
    <property type="entry name" value="NTF2-like_dom_sf"/>
</dbReference>
<evidence type="ECO:0000256" key="1">
    <source>
        <dbReference type="SAM" id="SignalP"/>
    </source>
</evidence>
<feature type="chain" id="PRO_5045729577" description="Lumazine-binding" evidence="1">
    <location>
        <begin position="24"/>
        <end position="157"/>
    </location>
</feature>